<feature type="coiled-coil region" evidence="1">
    <location>
        <begin position="126"/>
        <end position="160"/>
    </location>
</feature>
<protein>
    <submittedName>
        <fullName evidence="3">Uncharacterized protein</fullName>
    </submittedName>
</protein>
<dbReference type="RefSeq" id="XP_001421951.1">
    <property type="nucleotide sequence ID" value="XM_001421914.1"/>
</dbReference>
<evidence type="ECO:0000313" key="4">
    <source>
        <dbReference type="Proteomes" id="UP000001568"/>
    </source>
</evidence>
<keyword evidence="4" id="KW-1185">Reference proteome</keyword>
<proteinExistence type="predicted"/>
<organism evidence="3 4">
    <name type="scientific">Ostreococcus lucimarinus (strain CCE9901)</name>
    <dbReference type="NCBI Taxonomy" id="436017"/>
    <lineage>
        <taxon>Eukaryota</taxon>
        <taxon>Viridiplantae</taxon>
        <taxon>Chlorophyta</taxon>
        <taxon>Mamiellophyceae</taxon>
        <taxon>Mamiellales</taxon>
        <taxon>Bathycoccaceae</taxon>
        <taxon>Ostreococcus</taxon>
    </lineage>
</organism>
<dbReference type="EMBL" id="CP000596">
    <property type="protein sequence ID" value="ABP00245.1"/>
    <property type="molecule type" value="Genomic_DNA"/>
</dbReference>
<dbReference type="AlphaFoldDB" id="A4S8U4"/>
<reference evidence="3 4" key="1">
    <citation type="journal article" date="2007" name="Proc. Natl. Acad. Sci. U.S.A.">
        <title>The tiny eukaryote Ostreococcus provides genomic insights into the paradox of plankton speciation.</title>
        <authorList>
            <person name="Palenik B."/>
            <person name="Grimwood J."/>
            <person name="Aerts A."/>
            <person name="Rouze P."/>
            <person name="Salamov A."/>
            <person name="Putnam N."/>
            <person name="Dupont C."/>
            <person name="Jorgensen R."/>
            <person name="Derelle E."/>
            <person name="Rombauts S."/>
            <person name="Zhou K."/>
            <person name="Otillar R."/>
            <person name="Merchant S.S."/>
            <person name="Podell S."/>
            <person name="Gaasterland T."/>
            <person name="Napoli C."/>
            <person name="Gendler K."/>
            <person name="Manuell A."/>
            <person name="Tai V."/>
            <person name="Vallon O."/>
            <person name="Piganeau G."/>
            <person name="Jancek S."/>
            <person name="Heijde M."/>
            <person name="Jabbari K."/>
            <person name="Bowler C."/>
            <person name="Lohr M."/>
            <person name="Robbens S."/>
            <person name="Werner G."/>
            <person name="Dubchak I."/>
            <person name="Pazour G.J."/>
            <person name="Ren Q."/>
            <person name="Paulsen I."/>
            <person name="Delwiche C."/>
            <person name="Schmutz J."/>
            <person name="Rokhsar D."/>
            <person name="Van de Peer Y."/>
            <person name="Moreau H."/>
            <person name="Grigoriev I.V."/>
        </authorList>
    </citation>
    <scope>NUCLEOTIDE SEQUENCE [LARGE SCALE GENOMIC DNA]</scope>
    <source>
        <strain evidence="3 4">CCE9901</strain>
    </source>
</reference>
<dbReference type="HOGENOM" id="CLU_843049_0_0_1"/>
<feature type="region of interest" description="Disordered" evidence="2">
    <location>
        <begin position="279"/>
        <end position="330"/>
    </location>
</feature>
<evidence type="ECO:0000313" key="3">
    <source>
        <dbReference type="EMBL" id="ABP00245.1"/>
    </source>
</evidence>
<dbReference type="GeneID" id="5006109"/>
<evidence type="ECO:0000256" key="1">
    <source>
        <dbReference type="SAM" id="Coils"/>
    </source>
</evidence>
<dbReference type="OrthoDB" id="4348522at2759"/>
<dbReference type="Gramene" id="ABP00245">
    <property type="protein sequence ID" value="ABP00245"/>
    <property type="gene ID" value="OSTLU_18450"/>
</dbReference>
<dbReference type="KEGG" id="olu:OSTLU_18450"/>
<dbReference type="OMA" id="NECTIER"/>
<gene>
    <name evidence="3" type="ORF">OSTLU_18450</name>
</gene>
<accession>A4S8U4</accession>
<evidence type="ECO:0000256" key="2">
    <source>
        <dbReference type="SAM" id="MobiDB-lite"/>
    </source>
</evidence>
<feature type="coiled-coil region" evidence="1">
    <location>
        <begin position="1"/>
        <end position="80"/>
    </location>
</feature>
<feature type="region of interest" description="Disordered" evidence="2">
    <location>
        <begin position="162"/>
        <end position="255"/>
    </location>
</feature>
<dbReference type="Proteomes" id="UP000001568">
    <property type="component" value="Chromosome 16"/>
</dbReference>
<keyword evidence="1" id="KW-0175">Coiled coil</keyword>
<sequence length="330" mass="36635">MREALDAIETLKREKDAIGRRATESDDARRALEKAKNELSAIRLAQDTLASKVRRDAREMKTLREKNDELTRSLSKFEDKERIEREVAASASSLGEREMLKRLEGSDPRLAMTTLVRNLCAKNKQIASQQEQYDALARKVREKEKDVKALEAKLDAFRDVAKTQTAAKPKPAAPAPPTSTGDFQLGGRANSRHAWGVDDPSEFAYPPTQRVADKKRVVKKSLRRGDDELMKKLAPPPPKRTSNRDEINLVSDDDDDGVEDDVLANILNDVDARVERKRQKMAASGSAATNKTRRAGSFLKSSPRAPSNSNGTFIKHGADGRGGRGKFFAI</sequence>
<dbReference type="STRING" id="436017.A4S8U4"/>
<name>A4S8U4_OSTLU</name>